<gene>
    <name evidence="2" type="ORF">EVOR1521_LOCUS16312</name>
</gene>
<dbReference type="EMBL" id="CAUJNA010002212">
    <property type="protein sequence ID" value="CAJ1391041.1"/>
    <property type="molecule type" value="Genomic_DNA"/>
</dbReference>
<feature type="chain" id="PRO_5041273818" evidence="1">
    <location>
        <begin position="16"/>
        <end position="465"/>
    </location>
</feature>
<protein>
    <submittedName>
        <fullName evidence="2">Uncharacterized protein</fullName>
    </submittedName>
</protein>
<accession>A0AA36ING3</accession>
<evidence type="ECO:0000256" key="1">
    <source>
        <dbReference type="SAM" id="SignalP"/>
    </source>
</evidence>
<dbReference type="Proteomes" id="UP001178507">
    <property type="component" value="Unassembled WGS sequence"/>
</dbReference>
<keyword evidence="1" id="KW-0732">Signal</keyword>
<dbReference type="AlphaFoldDB" id="A0AA36ING3"/>
<evidence type="ECO:0000313" key="3">
    <source>
        <dbReference type="Proteomes" id="UP001178507"/>
    </source>
</evidence>
<reference evidence="2" key="1">
    <citation type="submission" date="2023-08" db="EMBL/GenBank/DDBJ databases">
        <authorList>
            <person name="Chen Y."/>
            <person name="Shah S."/>
            <person name="Dougan E. K."/>
            <person name="Thang M."/>
            <person name="Chan C."/>
        </authorList>
    </citation>
    <scope>NUCLEOTIDE SEQUENCE</scope>
</reference>
<name>A0AA36ING3_9DINO</name>
<proteinExistence type="predicted"/>
<feature type="signal peptide" evidence="1">
    <location>
        <begin position="1"/>
        <end position="15"/>
    </location>
</feature>
<organism evidence="2 3">
    <name type="scientific">Effrenium voratum</name>
    <dbReference type="NCBI Taxonomy" id="2562239"/>
    <lineage>
        <taxon>Eukaryota</taxon>
        <taxon>Sar</taxon>
        <taxon>Alveolata</taxon>
        <taxon>Dinophyceae</taxon>
        <taxon>Suessiales</taxon>
        <taxon>Symbiodiniaceae</taxon>
        <taxon>Effrenium</taxon>
    </lineage>
</organism>
<sequence>MARYALLALLGTALGELQSEVDVASAGLYVVEAPPPVVLQKEGRGLRLRGAELVPPSAARPLGDIRQAAQVSRAVVDRVSSAQLAQVAVGRVRQVSTVGRRMLQQHPAEQGGRVFKAGWAVAWLLSIGKGEDAAGCSGGGRASWTSRMVAAECILQRQALGVKKALHSDCKLCIQNLMFDESGFQLKLESRQPLTDCSVLCSHGQLTYELTDGRVMDEHIARPPRLLPGMNWATLWSALQDGLIAECEASFVATLTSCEAANIKMLRFLEHTLPDEHFLLPVLCAQHRTGNVIEQLTKLLGVLGGNFSTTKTMSKQNLLQSLRQKVRDRVQGDLRVLAETPAAALEEWRAGKDVARKLVELCCFQAPEEGRPGSQRDNFAKLLDFFSSPWTGLHCAQGHSSRMVAQMFAPMDSRTAVRKLQGGEAVSGSFEAARAGLQEHLVADCYGTVEGIWWARDVYNERRLG</sequence>
<evidence type="ECO:0000313" key="2">
    <source>
        <dbReference type="EMBL" id="CAJ1391041.1"/>
    </source>
</evidence>
<comment type="caution">
    <text evidence="2">The sequence shown here is derived from an EMBL/GenBank/DDBJ whole genome shotgun (WGS) entry which is preliminary data.</text>
</comment>
<keyword evidence="3" id="KW-1185">Reference proteome</keyword>